<dbReference type="EMBL" id="SPVG01000276">
    <property type="protein sequence ID" value="TFW13301.1"/>
    <property type="molecule type" value="Genomic_DNA"/>
</dbReference>
<name>A0A4Y9RYK4_9BURK</name>
<protein>
    <recommendedName>
        <fullName evidence="1">Tle cognate immunity protein 4 C-terminal domain-containing protein</fullName>
    </recommendedName>
</protein>
<dbReference type="Proteomes" id="UP000297729">
    <property type="component" value="Unassembled WGS sequence"/>
</dbReference>
<feature type="domain" description="Tle cognate immunity protein 4 C-terminal" evidence="1">
    <location>
        <begin position="153"/>
        <end position="321"/>
    </location>
</feature>
<reference evidence="2 3" key="1">
    <citation type="submission" date="2019-03" db="EMBL/GenBank/DDBJ databases">
        <title>Draft Genome Sequence of Duganella callidus sp. nov., a Novel Duganella Species Isolated from Cultivated Soil.</title>
        <authorList>
            <person name="Raths R."/>
            <person name="Peta V."/>
            <person name="Bucking H."/>
        </authorList>
    </citation>
    <scope>NUCLEOTIDE SEQUENCE [LARGE SCALE GENOMIC DNA]</scope>
    <source>
        <strain evidence="2 3">DN04</strain>
    </source>
</reference>
<dbReference type="OrthoDB" id="8722129at2"/>
<evidence type="ECO:0000259" key="1">
    <source>
        <dbReference type="Pfam" id="PF18426"/>
    </source>
</evidence>
<evidence type="ECO:0000313" key="3">
    <source>
        <dbReference type="Proteomes" id="UP000297729"/>
    </source>
</evidence>
<gene>
    <name evidence="2" type="ORF">E4L98_29310</name>
</gene>
<dbReference type="Pfam" id="PF18426">
    <property type="entry name" value="Tli4_C"/>
    <property type="match status" value="1"/>
</dbReference>
<dbReference type="AlphaFoldDB" id="A0A4Y9RYK4"/>
<sequence length="323" mass="35777">MTIKSARVQQLFSQTRTVCIGRLLLDVPAESAVVYGPSYAPWPLTTYIGDAEKKESVVAKRLAETLEERNIASGNLRGEDSLVGTLREGGFAGQKIVFGITKGNSAIYKIDSYVAAGENLFVQTADPIAAEKDKAIQDLNAIASALRYRELTEIPTEAGACVDGGFIAETPYLRFEAFNLGVRLQAFPDVHFSLSATNKDVLVESDALEPRLRQAEEIANHSGQGGWYSRIKTFRRGRRQIGHWHGFEMLAWKPAQETEGESHEFVYVSQGEPKNALRPLLELELHTGVLDNRVGNAKPSLTDEEAVELWDRLTASIRVRPYK</sequence>
<keyword evidence="3" id="KW-1185">Reference proteome</keyword>
<dbReference type="InterPro" id="IPR041290">
    <property type="entry name" value="Tli4_C"/>
</dbReference>
<organism evidence="2 3">
    <name type="scientific">Duganella callida</name>
    <dbReference type="NCBI Taxonomy" id="2561932"/>
    <lineage>
        <taxon>Bacteria</taxon>
        <taxon>Pseudomonadati</taxon>
        <taxon>Pseudomonadota</taxon>
        <taxon>Betaproteobacteria</taxon>
        <taxon>Burkholderiales</taxon>
        <taxon>Oxalobacteraceae</taxon>
        <taxon>Telluria group</taxon>
        <taxon>Duganella</taxon>
    </lineage>
</organism>
<evidence type="ECO:0000313" key="2">
    <source>
        <dbReference type="EMBL" id="TFW13301.1"/>
    </source>
</evidence>
<comment type="caution">
    <text evidence="2">The sequence shown here is derived from an EMBL/GenBank/DDBJ whole genome shotgun (WGS) entry which is preliminary data.</text>
</comment>
<dbReference type="RefSeq" id="WP_135205071.1">
    <property type="nucleotide sequence ID" value="NZ_SPVG01000276.1"/>
</dbReference>
<proteinExistence type="predicted"/>
<accession>A0A4Y9RYK4</accession>